<feature type="compositionally biased region" description="Low complexity" evidence="11">
    <location>
        <begin position="284"/>
        <end position="300"/>
    </location>
</feature>
<keyword evidence="3" id="KW-0963">Cytoplasm</keyword>
<organism evidence="12">
    <name type="scientific">Anopheles triannulatus</name>
    <dbReference type="NCBI Taxonomy" id="58253"/>
    <lineage>
        <taxon>Eukaryota</taxon>
        <taxon>Metazoa</taxon>
        <taxon>Ecdysozoa</taxon>
        <taxon>Arthropoda</taxon>
        <taxon>Hexapoda</taxon>
        <taxon>Insecta</taxon>
        <taxon>Pterygota</taxon>
        <taxon>Neoptera</taxon>
        <taxon>Endopterygota</taxon>
        <taxon>Diptera</taxon>
        <taxon>Nematocera</taxon>
        <taxon>Culicoidea</taxon>
        <taxon>Culicidae</taxon>
        <taxon>Anophelinae</taxon>
        <taxon>Anopheles</taxon>
    </lineage>
</organism>
<comment type="similarity">
    <text evidence="2 10">Belongs to the eIF-2B alpha/beta/delta subunits family.</text>
</comment>
<evidence type="ECO:0000256" key="7">
    <source>
        <dbReference type="ARBA" id="ARBA00044147"/>
    </source>
</evidence>
<comment type="subunit">
    <text evidence="9">Component of the translation initiation factor 2B (eIF2B) complex which is a heterodecamer of two sets of five different subunits: alpha, beta, gamma, delta and epsilon. Subunits alpha, beta and delta comprise a regulatory subcomplex and subunits epsilon and gamma comprise a catalytic subcomplex. Within the complex, the hexameric regulatory complex resides at the center, with the two heterodimeric catalytic subcomplexes bound on opposite sides.</text>
</comment>
<name>A0A2M4AEM9_9DIPT</name>
<reference evidence="12" key="1">
    <citation type="submission" date="2018-01" db="EMBL/GenBank/DDBJ databases">
        <title>An insight into the sialome of Amazonian anophelines.</title>
        <authorList>
            <person name="Ribeiro J.M."/>
            <person name="Scarpassa V."/>
            <person name="Calvo E."/>
        </authorList>
    </citation>
    <scope>NUCLEOTIDE SEQUENCE</scope>
    <source>
        <tissue evidence="12">Salivary glands</tissue>
    </source>
</reference>
<proteinExistence type="inferred from homology"/>
<feature type="compositionally biased region" description="Low complexity" evidence="11">
    <location>
        <begin position="417"/>
        <end position="448"/>
    </location>
</feature>
<dbReference type="GO" id="GO:0005829">
    <property type="term" value="C:cytosol"/>
    <property type="evidence" value="ECO:0007669"/>
    <property type="project" value="UniProtKB-SubCell"/>
</dbReference>
<evidence type="ECO:0000256" key="8">
    <source>
        <dbReference type="ARBA" id="ARBA00044356"/>
    </source>
</evidence>
<dbReference type="AlphaFoldDB" id="A0A2M4AEM9"/>
<evidence type="ECO:0000256" key="10">
    <source>
        <dbReference type="RuleBase" id="RU003814"/>
    </source>
</evidence>
<comment type="subcellular location">
    <subcellularLocation>
        <location evidence="1">Cytoplasm</location>
        <location evidence="1">Cytosol</location>
    </subcellularLocation>
</comment>
<dbReference type="InterPro" id="IPR037171">
    <property type="entry name" value="NagB/RpiA_transferase-like"/>
</dbReference>
<dbReference type="EMBL" id="GGFK01005767">
    <property type="protein sequence ID" value="MBW39088.1"/>
    <property type="molecule type" value="Transcribed_RNA"/>
</dbReference>
<dbReference type="GO" id="GO:0003743">
    <property type="term" value="F:translation initiation factor activity"/>
    <property type="evidence" value="ECO:0007669"/>
    <property type="project" value="UniProtKB-KW"/>
</dbReference>
<dbReference type="GO" id="GO:0007417">
    <property type="term" value="P:central nervous system development"/>
    <property type="evidence" value="ECO:0007669"/>
    <property type="project" value="UniProtKB-ARBA"/>
</dbReference>
<evidence type="ECO:0000256" key="6">
    <source>
        <dbReference type="ARBA" id="ARBA00043898"/>
    </source>
</evidence>
<evidence type="ECO:0000313" key="12">
    <source>
        <dbReference type="EMBL" id="MBW39088.1"/>
    </source>
</evidence>
<evidence type="ECO:0000256" key="3">
    <source>
        <dbReference type="ARBA" id="ARBA00022490"/>
    </source>
</evidence>
<keyword evidence="4 12" id="KW-0396">Initiation factor</keyword>
<dbReference type="InterPro" id="IPR042529">
    <property type="entry name" value="IF_2B-like_C"/>
</dbReference>
<feature type="compositionally biased region" description="Basic and acidic residues" evidence="11">
    <location>
        <begin position="252"/>
        <end position="268"/>
    </location>
</feature>
<evidence type="ECO:0000256" key="11">
    <source>
        <dbReference type="SAM" id="MobiDB-lite"/>
    </source>
</evidence>
<feature type="compositionally biased region" description="Basic residues" evidence="11">
    <location>
        <begin position="1"/>
        <end position="14"/>
    </location>
</feature>
<evidence type="ECO:0000256" key="2">
    <source>
        <dbReference type="ARBA" id="ARBA00007251"/>
    </source>
</evidence>
<dbReference type="SUPFAM" id="SSF100950">
    <property type="entry name" value="NagB/RpiA/CoA transferase-like"/>
    <property type="match status" value="1"/>
</dbReference>
<feature type="compositionally biased region" description="Basic and acidic residues" evidence="11">
    <location>
        <begin position="402"/>
        <end position="416"/>
    </location>
</feature>
<dbReference type="PANTHER" id="PTHR10233:SF14">
    <property type="entry name" value="TRANSLATION INITIATION FACTOR EIF-2B SUBUNIT DELTA"/>
    <property type="match status" value="1"/>
</dbReference>
<feature type="compositionally biased region" description="Basic residues" evidence="11">
    <location>
        <begin position="60"/>
        <end position="70"/>
    </location>
</feature>
<dbReference type="InterPro" id="IPR000649">
    <property type="entry name" value="IF-2B-related"/>
</dbReference>
<protein>
    <recommendedName>
        <fullName evidence="7">Translation initiation factor eIF2B subunit delta</fullName>
    </recommendedName>
    <alternativeName>
        <fullName evidence="8">eIF2B GDP-GTP exchange factor subunit delta</fullName>
    </alternativeName>
</protein>
<feature type="compositionally biased region" description="Basic and acidic residues" evidence="11">
    <location>
        <begin position="40"/>
        <end position="52"/>
    </location>
</feature>
<evidence type="ECO:0000256" key="9">
    <source>
        <dbReference type="ARBA" id="ARBA00046432"/>
    </source>
</evidence>
<evidence type="ECO:0000256" key="1">
    <source>
        <dbReference type="ARBA" id="ARBA00004514"/>
    </source>
</evidence>
<feature type="region of interest" description="Disordered" evidence="11">
    <location>
        <begin position="1"/>
        <end position="103"/>
    </location>
</feature>
<comment type="function">
    <text evidence="6">Acts as a component of the translation initiation factor 2B (eIF2B) complex, which catalyzes the exchange of GDP for GTP on eukaryotic initiation factor 2 (eIF2) gamma subunit. Its guanine nucleotide exchange factor activity is repressed when bound to eIF2 complex phosphorylated on the alpha subunit, thereby limiting the amount of methionyl-initiator methionine tRNA available to the ribosome and consequently global translation is repressed.</text>
</comment>
<dbReference type="GO" id="GO:0048513">
    <property type="term" value="P:animal organ development"/>
    <property type="evidence" value="ECO:0007669"/>
    <property type="project" value="UniProtKB-ARBA"/>
</dbReference>
<evidence type="ECO:0000256" key="4">
    <source>
        <dbReference type="ARBA" id="ARBA00022540"/>
    </source>
</evidence>
<feature type="compositionally biased region" description="Basic and acidic residues" evidence="11">
    <location>
        <begin position="71"/>
        <end position="85"/>
    </location>
</feature>
<evidence type="ECO:0000256" key="5">
    <source>
        <dbReference type="ARBA" id="ARBA00022917"/>
    </source>
</evidence>
<feature type="region of interest" description="Disordered" evidence="11">
    <location>
        <begin position="338"/>
        <end position="448"/>
    </location>
</feature>
<dbReference type="FunFam" id="3.40.50.10470:FF:000002">
    <property type="entry name" value="Probable translation initiation factor eIF-2B subunit delta"/>
    <property type="match status" value="1"/>
</dbReference>
<keyword evidence="5" id="KW-0648">Protein biosynthesis</keyword>
<feature type="compositionally biased region" description="Basic and acidic residues" evidence="11">
    <location>
        <begin position="364"/>
        <end position="373"/>
    </location>
</feature>
<dbReference type="PANTHER" id="PTHR10233">
    <property type="entry name" value="TRANSLATION INITIATION FACTOR EIF-2B"/>
    <property type="match status" value="1"/>
</dbReference>
<feature type="region of interest" description="Disordered" evidence="11">
    <location>
        <begin position="243"/>
        <end position="326"/>
    </location>
</feature>
<accession>A0A2M4AEM9</accession>
<dbReference type="GO" id="GO:0005085">
    <property type="term" value="F:guanyl-nucleotide exchange factor activity"/>
    <property type="evidence" value="ECO:0007669"/>
    <property type="project" value="UniProtKB-ARBA"/>
</dbReference>
<sequence length="828" mass="89466">MKKKRNRSHKKPKAKVAPTEQQDLPAGNEADPPVPVSSEKQPDVAHTEKQQEAGETLARKPSRRRKRKPKGVNEDQHTTKDDHLESLAAEGDPVQQLPSKSVSCKAATTIPVKPVIEKKEITPVARNPIARVTTEVHQSNSNQSGIENISLEEIFPRSDAITFDAGPQPSIRSKEALTTDKVPTSRVQPRHPENRIDAAKEGLDHIDCAALFPSDEAVGRANSNQLASNSKDILVAAVPSAVEMSAQSGVPKTDKSREEVLAEREAKKAAKLAAKNKSKSTKDAPAGQQQQQQAPAVGGPTKKPSQSQKPQPTGGGPLAKSDTDASICEKLKDLHISDAGTAATPATKVDEKPATPKVGTKPEQLTKAERKAQFEAQNPDLAGKQPGSAGDSAKPAKPTLSKAERRAIQEAQRAAKAEAQQAKAKGPVKPEVAKKAAAPSGTTGTTGTVKLVRKTTGGVAGTSPGTNVAAPRKHIVNLFNHLHQPKFAAAEIINSSTLHPAVTKLGIQYAGGAVVGSKARCLALLRMLNQLIHDYETPPEKEFCRSFEETLNIAATHLQRCRPFSVSMTNALRHVKMNTRQLDAKLSDSEQKECLLEAIEAYIRDHMEKAEEAICISVQEKIYDGDVILTYGCSSLIKHILEEANRRAKRFRVIIVNARPREEEHEMLEQLVRQGVHCVCVLINAVSYVMPEVTKVLLGAHALLANGSVMSRVGTAQIALVAKAYNVPVLVCCETHKFTERVQTDAFVYNELGNPYDLVMAPKGVNRDLSEAKPMLAGWETINSLTILNLHYDVTPPELVSAVVTEVAILPCTSVPVILRIKPSDVAY</sequence>
<dbReference type="GO" id="GO:0140535">
    <property type="term" value="C:intracellular protein-containing complex"/>
    <property type="evidence" value="ECO:0007669"/>
    <property type="project" value="UniProtKB-ARBA"/>
</dbReference>
<dbReference type="Pfam" id="PF01008">
    <property type="entry name" value="IF-2B"/>
    <property type="match status" value="1"/>
</dbReference>
<feature type="region of interest" description="Disordered" evidence="11">
    <location>
        <begin position="161"/>
        <end position="194"/>
    </location>
</feature>
<dbReference type="Gene3D" id="3.40.50.10470">
    <property type="entry name" value="Translation initiation factor eif-2b, domain 2"/>
    <property type="match status" value="1"/>
</dbReference>